<evidence type="ECO:0000313" key="3">
    <source>
        <dbReference type="Proteomes" id="UP000001170"/>
    </source>
</evidence>
<dbReference type="GO" id="GO:0003677">
    <property type="term" value="F:DNA binding"/>
    <property type="evidence" value="ECO:0007669"/>
    <property type="project" value="InterPro"/>
</dbReference>
<evidence type="ECO:0000313" key="2">
    <source>
        <dbReference type="EMBL" id="AAV60583.1"/>
    </source>
</evidence>
<dbReference type="KEGG" id="stl:stu0917"/>
<dbReference type="PANTHER" id="PTHR37038:SF12">
    <property type="entry name" value="TRANSCRIPTIONAL REGULATOR"/>
    <property type="match status" value="1"/>
</dbReference>
<dbReference type="InterPro" id="IPR010982">
    <property type="entry name" value="Lambda_DNA-bd_dom_sf"/>
</dbReference>
<sequence length="288" mass="34112">MLFMKDYGKLFKKFRESRGLVLKDIAKLGVSVSHISRFERENTDLTISKFMSALNAINMPIDEFMYAANDFQRDEFNEILEKISLFVSARNVSGMEKLLISQVEKIEKRETFYTLNTILIKIRLQDLSDKSYYDESDIQYLSDYLFSVEYWGCYELLLFANTVDVLNHQTMMLLSREMCKCSEFYKDLPNYRRLHSTMLLNCYIISIERDEYIDALYFEKQLNHSCFTETEIYEKLVFHYSKNLYELKKNRSNKAILEMKKCIAAMKLANSENLAIKFENHLSGVLKM</sequence>
<accession>Q5M4L6</accession>
<gene>
    <name evidence="2" type="ordered locus">stu0917</name>
</gene>
<evidence type="ECO:0000259" key="1">
    <source>
        <dbReference type="PROSITE" id="PS50943"/>
    </source>
</evidence>
<dbReference type="Proteomes" id="UP000001170">
    <property type="component" value="Chromosome"/>
</dbReference>
<proteinExistence type="predicted"/>
<dbReference type="SUPFAM" id="SSF47413">
    <property type="entry name" value="lambda repressor-like DNA-binding domains"/>
    <property type="match status" value="1"/>
</dbReference>
<dbReference type="CDD" id="cd00093">
    <property type="entry name" value="HTH_XRE"/>
    <property type="match status" value="1"/>
</dbReference>
<dbReference type="PROSITE" id="PS50943">
    <property type="entry name" value="HTH_CROC1"/>
    <property type="match status" value="1"/>
</dbReference>
<dbReference type="STRING" id="264199.stu0917"/>
<organism evidence="2 3">
    <name type="scientific">Streptococcus thermophilus (strain ATCC BAA-250 / LMG 18311)</name>
    <dbReference type="NCBI Taxonomy" id="264199"/>
    <lineage>
        <taxon>Bacteria</taxon>
        <taxon>Bacillati</taxon>
        <taxon>Bacillota</taxon>
        <taxon>Bacilli</taxon>
        <taxon>Lactobacillales</taxon>
        <taxon>Streptococcaceae</taxon>
        <taxon>Streptococcus</taxon>
    </lineage>
</organism>
<dbReference type="PANTHER" id="PTHR37038">
    <property type="entry name" value="TRANSCRIPTIONAL REGULATOR-RELATED"/>
    <property type="match status" value="1"/>
</dbReference>
<dbReference type="NCBIfam" id="TIGR01716">
    <property type="entry name" value="RGG_Cterm"/>
    <property type="match status" value="1"/>
</dbReference>
<feature type="domain" description="HTH cro/C1-type" evidence="1">
    <location>
        <begin position="11"/>
        <end position="64"/>
    </location>
</feature>
<dbReference type="Gene3D" id="1.10.260.40">
    <property type="entry name" value="lambda repressor-like DNA-binding domains"/>
    <property type="match status" value="1"/>
</dbReference>
<dbReference type="eggNOG" id="COG1396">
    <property type="taxonomic scope" value="Bacteria"/>
</dbReference>
<dbReference type="InterPro" id="IPR010057">
    <property type="entry name" value="Transcription_activator_Rgg_C"/>
</dbReference>
<name>Q5M4L6_STRT2</name>
<dbReference type="Pfam" id="PF21259">
    <property type="entry name" value="Rgg_C"/>
    <property type="match status" value="1"/>
</dbReference>
<dbReference type="InterPro" id="IPR053163">
    <property type="entry name" value="HTH-type_regulator_Rgg"/>
</dbReference>
<dbReference type="EMBL" id="CP000023">
    <property type="protein sequence ID" value="AAV60583.1"/>
    <property type="molecule type" value="Genomic_DNA"/>
</dbReference>
<dbReference type="AlphaFoldDB" id="Q5M4L6"/>
<protein>
    <submittedName>
        <fullName evidence="2">Positive transcriptional regulator MutR family</fullName>
    </submittedName>
</protein>
<keyword evidence="3" id="KW-1185">Reference proteome</keyword>
<reference evidence="2" key="1">
    <citation type="journal article" date="2004" name="Nat. Biotechnol.">
        <title>Complete sequence and comparative genome analysis of the dairy bacterium Streptococcus thermophilus.</title>
        <authorList>
            <person name="Bolotin A."/>
            <person name="Quinquis B."/>
            <person name="Renault P."/>
            <person name="Sorokin A."/>
            <person name="Ehrlich S.D."/>
            <person name="Kulakauskas S."/>
            <person name="Lapidus A."/>
            <person name="Goltsman E."/>
            <person name="Mazur M."/>
            <person name="Pusch G.D."/>
            <person name="Fonstein M."/>
            <person name="Overbeek R."/>
            <person name="Kyprides N."/>
            <person name="Purnelle B."/>
            <person name="Prozzi D."/>
            <person name="Ngui K."/>
            <person name="Masuy D."/>
            <person name="Hancy F."/>
            <person name="Burteau S."/>
            <person name="Boutry M."/>
            <person name="Delcour J."/>
            <person name="Goffeau A."/>
            <person name="Hols P."/>
        </authorList>
    </citation>
    <scope>NUCLEOTIDE SEQUENCE [LARGE SCALE GENOMIC DNA]</scope>
    <source>
        <strain evidence="2">LMG 18311</strain>
    </source>
</reference>
<dbReference type="Gene3D" id="1.25.40.400">
    <property type="match status" value="1"/>
</dbReference>
<dbReference type="InterPro" id="IPR001387">
    <property type="entry name" value="Cro/C1-type_HTH"/>
</dbReference>
<dbReference type="HOGENOM" id="CLU_072045_1_2_9"/>
<dbReference type="Pfam" id="PF01381">
    <property type="entry name" value="HTH_3"/>
    <property type="match status" value="1"/>
</dbReference>
<dbReference type="SMART" id="SM00530">
    <property type="entry name" value="HTH_XRE"/>
    <property type="match status" value="1"/>
</dbReference>